<evidence type="ECO:0000313" key="3">
    <source>
        <dbReference type="Proteomes" id="UP000195437"/>
    </source>
</evidence>
<dbReference type="AlphaFoldDB" id="A0A1Y0IM69"/>
<dbReference type="GO" id="GO:0003677">
    <property type="term" value="F:DNA binding"/>
    <property type="evidence" value="ECO:0007669"/>
    <property type="project" value="InterPro"/>
</dbReference>
<dbReference type="Gene3D" id="1.10.260.40">
    <property type="entry name" value="lambda repressor-like DNA-binding domains"/>
    <property type="match status" value="1"/>
</dbReference>
<sequence length="156" mass="17390">METHIGEFLRTRWIARGMSIRQVALYAGVSGSYLSLLERQIVGTNGPTPKFLKKLSKPLDVPYELPMKAAGHYDDFISGVETVPVSFLPLLRFALLDDQEQFAERIGLSVAELRDLEASTELTAETVSMIFNSLFAKHLAFKASEKEMFFSGATNI</sequence>
<proteinExistence type="predicted"/>
<dbReference type="SUPFAM" id="SSF47413">
    <property type="entry name" value="lambda repressor-like DNA-binding domains"/>
    <property type="match status" value="1"/>
</dbReference>
<gene>
    <name evidence="2" type="ORF">CBW65_08920</name>
</gene>
<reference evidence="3" key="1">
    <citation type="submission" date="2017-05" db="EMBL/GenBank/DDBJ databases">
        <authorList>
            <person name="Sung H."/>
        </authorList>
    </citation>
    <scope>NUCLEOTIDE SEQUENCE [LARGE SCALE GENOMIC DNA]</scope>
    <source>
        <strain evidence="3">AR23208</strain>
    </source>
</reference>
<dbReference type="EMBL" id="CP021434">
    <property type="protein sequence ID" value="ARU61139.1"/>
    <property type="molecule type" value="Genomic_DNA"/>
</dbReference>
<dbReference type="InterPro" id="IPR010982">
    <property type="entry name" value="Lambda_DNA-bd_dom_sf"/>
</dbReference>
<dbReference type="Pfam" id="PF01381">
    <property type="entry name" value="HTH_3"/>
    <property type="match status" value="1"/>
</dbReference>
<feature type="domain" description="HTH cro/C1-type" evidence="1">
    <location>
        <begin position="9"/>
        <end position="65"/>
    </location>
</feature>
<dbReference type="KEGG" id="tum:CBW65_08920"/>
<keyword evidence="3" id="KW-1185">Reference proteome</keyword>
<dbReference type="InterPro" id="IPR001387">
    <property type="entry name" value="Cro/C1-type_HTH"/>
</dbReference>
<accession>A0A1Y0IM69</accession>
<dbReference type="Proteomes" id="UP000195437">
    <property type="component" value="Chromosome"/>
</dbReference>
<evidence type="ECO:0000313" key="2">
    <source>
        <dbReference type="EMBL" id="ARU61139.1"/>
    </source>
</evidence>
<dbReference type="CDD" id="cd00093">
    <property type="entry name" value="HTH_XRE"/>
    <property type="match status" value="1"/>
</dbReference>
<protein>
    <recommendedName>
        <fullName evidence="1">HTH cro/C1-type domain-containing protein</fullName>
    </recommendedName>
</protein>
<name>A0A1Y0IM69_9BACL</name>
<organism evidence="2 3">
    <name type="scientific">Tumebacillus avium</name>
    <dbReference type="NCBI Taxonomy" id="1903704"/>
    <lineage>
        <taxon>Bacteria</taxon>
        <taxon>Bacillati</taxon>
        <taxon>Bacillota</taxon>
        <taxon>Bacilli</taxon>
        <taxon>Bacillales</taxon>
        <taxon>Alicyclobacillaceae</taxon>
        <taxon>Tumebacillus</taxon>
    </lineage>
</organism>
<dbReference type="SMART" id="SM00530">
    <property type="entry name" value="HTH_XRE"/>
    <property type="match status" value="1"/>
</dbReference>
<dbReference type="PROSITE" id="PS50943">
    <property type="entry name" value="HTH_CROC1"/>
    <property type="match status" value="1"/>
</dbReference>
<evidence type="ECO:0000259" key="1">
    <source>
        <dbReference type="PROSITE" id="PS50943"/>
    </source>
</evidence>